<dbReference type="PRINTS" id="PR00032">
    <property type="entry name" value="HTHARAC"/>
</dbReference>
<dbReference type="InterPro" id="IPR020449">
    <property type="entry name" value="Tscrpt_reg_AraC-type_HTH"/>
</dbReference>
<dbReference type="SUPFAM" id="SSF46689">
    <property type="entry name" value="Homeodomain-like"/>
    <property type="match status" value="2"/>
</dbReference>
<dbReference type="Proteomes" id="UP000078507">
    <property type="component" value="Unassembled WGS sequence"/>
</dbReference>
<proteinExistence type="predicted"/>
<dbReference type="STRING" id="36856.ATB98_23975"/>
<gene>
    <name evidence="6" type="ORF">ATB98_23975</name>
</gene>
<keyword evidence="2" id="KW-0238">DNA-binding</keyword>
<dbReference type="PANTHER" id="PTHR46796:SF7">
    <property type="entry name" value="ARAC FAMILY TRANSCRIPTIONAL REGULATOR"/>
    <property type="match status" value="1"/>
</dbReference>
<dbReference type="InterPro" id="IPR032783">
    <property type="entry name" value="AraC_lig"/>
</dbReference>
<keyword evidence="7" id="KW-1185">Reference proteome</keyword>
<keyword evidence="3" id="KW-0804">Transcription</keyword>
<dbReference type="InterPro" id="IPR018060">
    <property type="entry name" value="HTH_AraC"/>
</dbReference>
<feature type="compositionally biased region" description="Low complexity" evidence="4">
    <location>
        <begin position="332"/>
        <end position="344"/>
    </location>
</feature>
<dbReference type="InterPro" id="IPR050204">
    <property type="entry name" value="AraC_XylS_family_regulators"/>
</dbReference>
<evidence type="ECO:0000256" key="3">
    <source>
        <dbReference type="ARBA" id="ARBA00023163"/>
    </source>
</evidence>
<sequence length="344" mass="37413">MLDRSSKYSADPSEDSLTDLLRGLRLDGVDYVRCELTDPWGISFPPQEAARFHFICDNCWLRLPEGEWIELKRGDAVLLPRGGAHALASAPDRKLSPLEAYSAQEVCDCVYNVCGGGRGEATILFCGSLRFNMDAMHPLLRMMPDVMRIDALTASEPAIPHLLDAMAREVGASRVGSGGVLARLADVLAALIIRSWVEHGCGNTSGWVAAVRHPAIGRVIAAMHRDPEKDWTVDSLARLMGASRSGFAQQFAAVVGETPARYLAQVRMHQARQWLTRDRMRISVVARRLGYDSEASFSRAFKRVIGVPPSHYRGAEPPDAPTFASGDGPEALGSQSILQSGGST</sequence>
<dbReference type="InterPro" id="IPR018062">
    <property type="entry name" value="HTH_AraC-typ_CS"/>
</dbReference>
<dbReference type="SUPFAM" id="SSF51182">
    <property type="entry name" value="RmlC-like cupins"/>
    <property type="match status" value="1"/>
</dbReference>
<dbReference type="AlphaFoldDB" id="A0A178YRV2"/>
<dbReference type="Pfam" id="PF12833">
    <property type="entry name" value="HTH_18"/>
    <property type="match status" value="1"/>
</dbReference>
<protein>
    <submittedName>
        <fullName evidence="6">AraC family transcriptional regulator</fullName>
    </submittedName>
</protein>
<dbReference type="Pfam" id="PF12852">
    <property type="entry name" value="Cupin_6"/>
    <property type="match status" value="1"/>
</dbReference>
<dbReference type="Gene3D" id="1.10.10.60">
    <property type="entry name" value="Homeodomain-like"/>
    <property type="match status" value="2"/>
</dbReference>
<dbReference type="PANTHER" id="PTHR46796">
    <property type="entry name" value="HTH-TYPE TRANSCRIPTIONAL ACTIVATOR RHAS-RELATED"/>
    <property type="match status" value="1"/>
</dbReference>
<name>A0A178YRV2_SINSA</name>
<organism evidence="6 7">
    <name type="scientific">Sinorhizobium saheli</name>
    <dbReference type="NCBI Taxonomy" id="36856"/>
    <lineage>
        <taxon>Bacteria</taxon>
        <taxon>Pseudomonadati</taxon>
        <taxon>Pseudomonadota</taxon>
        <taxon>Alphaproteobacteria</taxon>
        <taxon>Hyphomicrobiales</taxon>
        <taxon>Rhizobiaceae</taxon>
        <taxon>Sinorhizobium/Ensifer group</taxon>
        <taxon>Sinorhizobium</taxon>
    </lineage>
</organism>
<dbReference type="OrthoDB" id="9802263at2"/>
<dbReference type="SMART" id="SM00342">
    <property type="entry name" value="HTH_ARAC"/>
    <property type="match status" value="1"/>
</dbReference>
<dbReference type="GO" id="GO:0003700">
    <property type="term" value="F:DNA-binding transcription factor activity"/>
    <property type="evidence" value="ECO:0007669"/>
    <property type="project" value="InterPro"/>
</dbReference>
<dbReference type="InterPro" id="IPR009057">
    <property type="entry name" value="Homeodomain-like_sf"/>
</dbReference>
<keyword evidence="1" id="KW-0805">Transcription regulation</keyword>
<evidence type="ECO:0000256" key="2">
    <source>
        <dbReference type="ARBA" id="ARBA00023125"/>
    </source>
</evidence>
<feature type="domain" description="HTH araC/xylS-type" evidence="5">
    <location>
        <begin position="217"/>
        <end position="315"/>
    </location>
</feature>
<feature type="region of interest" description="Disordered" evidence="4">
    <location>
        <begin position="311"/>
        <end position="344"/>
    </location>
</feature>
<evidence type="ECO:0000256" key="4">
    <source>
        <dbReference type="SAM" id="MobiDB-lite"/>
    </source>
</evidence>
<dbReference type="PROSITE" id="PS01124">
    <property type="entry name" value="HTH_ARAC_FAMILY_2"/>
    <property type="match status" value="1"/>
</dbReference>
<comment type="caution">
    <text evidence="6">The sequence shown here is derived from an EMBL/GenBank/DDBJ whole genome shotgun (WGS) entry which is preliminary data.</text>
</comment>
<evidence type="ECO:0000259" key="5">
    <source>
        <dbReference type="PROSITE" id="PS01124"/>
    </source>
</evidence>
<accession>A0A178YRV2</accession>
<dbReference type="RefSeq" id="WP_066868217.1">
    <property type="nucleotide sequence ID" value="NZ_LNQB01000041.1"/>
</dbReference>
<dbReference type="EMBL" id="LNQB01000041">
    <property type="protein sequence ID" value="OAP50249.1"/>
    <property type="molecule type" value="Genomic_DNA"/>
</dbReference>
<evidence type="ECO:0000313" key="6">
    <source>
        <dbReference type="EMBL" id="OAP50249.1"/>
    </source>
</evidence>
<reference evidence="6 7" key="1">
    <citation type="submission" date="2015-11" db="EMBL/GenBank/DDBJ databases">
        <title>Ensifer anhuiense sp. nov., an effective nitrogen fixation bacterium with Glycine soja.</title>
        <authorList>
            <person name="Yan H."/>
            <person name="Chen W."/>
        </authorList>
    </citation>
    <scope>NUCLEOTIDE SEQUENCE [LARGE SCALE GENOMIC DNA]</scope>
    <source>
        <strain evidence="6 7">LMG 7837</strain>
    </source>
</reference>
<evidence type="ECO:0000256" key="1">
    <source>
        <dbReference type="ARBA" id="ARBA00023015"/>
    </source>
</evidence>
<dbReference type="GO" id="GO:0043565">
    <property type="term" value="F:sequence-specific DNA binding"/>
    <property type="evidence" value="ECO:0007669"/>
    <property type="project" value="InterPro"/>
</dbReference>
<dbReference type="InterPro" id="IPR011051">
    <property type="entry name" value="RmlC_Cupin_sf"/>
</dbReference>
<evidence type="ECO:0000313" key="7">
    <source>
        <dbReference type="Proteomes" id="UP000078507"/>
    </source>
</evidence>
<dbReference type="PROSITE" id="PS00041">
    <property type="entry name" value="HTH_ARAC_FAMILY_1"/>
    <property type="match status" value="1"/>
</dbReference>